<reference evidence="1 2" key="1">
    <citation type="submission" date="2013-09" db="EMBL/GenBank/DDBJ databases">
        <title>High correlation between genotypes and phenotypes of environmental bacteria Comamonas testosteroni strains.</title>
        <authorList>
            <person name="Liu L."/>
            <person name="Zhu W."/>
            <person name="Xia X."/>
            <person name="Xu B."/>
            <person name="Luo M."/>
            <person name="Wang G."/>
        </authorList>
    </citation>
    <scope>NUCLEOTIDE SEQUENCE [LARGE SCALE GENOMIC DNA]</scope>
    <source>
        <strain evidence="1 2">DF2</strain>
    </source>
</reference>
<proteinExistence type="predicted"/>
<protein>
    <submittedName>
        <fullName evidence="1">Uncharacterized protein</fullName>
    </submittedName>
</protein>
<accession>A0A096EER0</accession>
<evidence type="ECO:0000313" key="1">
    <source>
        <dbReference type="EMBL" id="KGH08743.1"/>
    </source>
</evidence>
<dbReference type="OrthoDB" id="1550811at2"/>
<dbReference type="InterPro" id="IPR021239">
    <property type="entry name" value="DUF2625"/>
</dbReference>
<dbReference type="AlphaFoldDB" id="A0A096EER0"/>
<dbReference type="EMBL" id="AWTP01000122">
    <property type="protein sequence ID" value="KGH08743.1"/>
    <property type="molecule type" value="Genomic_DNA"/>
</dbReference>
<evidence type="ECO:0000313" key="2">
    <source>
        <dbReference type="Proteomes" id="UP000029549"/>
    </source>
</evidence>
<dbReference type="RefSeq" id="WP_034352553.1">
    <property type="nucleotide sequence ID" value="NZ_AWOS01000022.1"/>
</dbReference>
<gene>
    <name evidence="1" type="ORF">P608_17705</name>
</gene>
<dbReference type="NCBIfam" id="NF008498">
    <property type="entry name" value="PRK11408.1-5"/>
    <property type="match status" value="1"/>
</dbReference>
<sequence>MRALAELLERDEPALSLIQAWAQDTSIPVECLPPSAQRDSVLLALQVTTRSPLGAMAHGTGGILIDGGWLRMLGSGHPRLTRDLAAWNRARSSGFLLIADDAVGGFFAINGGALGEDLGAVHYLAPDTWAWESLEMGHTAFVQWAFTGGLRDFYRDLRWEGWEAEVAGMGNDACMSFYPFLFTEQGSVHSSARKPVPAAEHYAFMSKSG</sequence>
<keyword evidence="2" id="KW-1185">Reference proteome</keyword>
<dbReference type="Pfam" id="PF10946">
    <property type="entry name" value="DUF2625"/>
    <property type="match status" value="1"/>
</dbReference>
<organism evidence="1 2">
    <name type="scientific">Comamonas thiooxydans</name>
    <dbReference type="NCBI Taxonomy" id="363952"/>
    <lineage>
        <taxon>Bacteria</taxon>
        <taxon>Pseudomonadati</taxon>
        <taxon>Pseudomonadota</taxon>
        <taxon>Betaproteobacteria</taxon>
        <taxon>Burkholderiales</taxon>
        <taxon>Comamonadaceae</taxon>
        <taxon>Comamonas</taxon>
    </lineage>
</organism>
<name>A0A096EER0_9BURK</name>
<comment type="caution">
    <text evidence="1">The sequence shown here is derived from an EMBL/GenBank/DDBJ whole genome shotgun (WGS) entry which is preliminary data.</text>
</comment>
<dbReference type="Proteomes" id="UP000029549">
    <property type="component" value="Unassembled WGS sequence"/>
</dbReference>